<dbReference type="OrthoDB" id="2919534at2759"/>
<feature type="region of interest" description="Disordered" evidence="1">
    <location>
        <begin position="138"/>
        <end position="157"/>
    </location>
</feature>
<dbReference type="AlphaFoldDB" id="A0A9Q1JJ04"/>
<evidence type="ECO:0000313" key="3">
    <source>
        <dbReference type="Proteomes" id="UP001153076"/>
    </source>
</evidence>
<gene>
    <name evidence="2" type="ORF">Cgig2_033643</name>
</gene>
<dbReference type="Proteomes" id="UP001153076">
    <property type="component" value="Unassembled WGS sequence"/>
</dbReference>
<sequence>MECRELKKALYELTNKGQIDQFLRRGQKSICSRHVPCNVKGVKVQKPAFVMAEWRGPVSIPTMVFDRQTMTLVGVICLPWRFGDIAKSKNLEVNFVVVDIQYETEDESIGKLFRDQQTPRECYLVSIKPLVERQDRHEAPLLGHLHGHPSRPRTPMT</sequence>
<dbReference type="EMBL" id="JAKOGI010003176">
    <property type="protein sequence ID" value="KAJ8420753.1"/>
    <property type="molecule type" value="Genomic_DNA"/>
</dbReference>
<evidence type="ECO:0000313" key="2">
    <source>
        <dbReference type="EMBL" id="KAJ8420753.1"/>
    </source>
</evidence>
<name>A0A9Q1JJ04_9CARY</name>
<accession>A0A9Q1JJ04</accession>
<organism evidence="2 3">
    <name type="scientific">Carnegiea gigantea</name>
    <dbReference type="NCBI Taxonomy" id="171969"/>
    <lineage>
        <taxon>Eukaryota</taxon>
        <taxon>Viridiplantae</taxon>
        <taxon>Streptophyta</taxon>
        <taxon>Embryophyta</taxon>
        <taxon>Tracheophyta</taxon>
        <taxon>Spermatophyta</taxon>
        <taxon>Magnoliopsida</taxon>
        <taxon>eudicotyledons</taxon>
        <taxon>Gunneridae</taxon>
        <taxon>Pentapetalae</taxon>
        <taxon>Caryophyllales</taxon>
        <taxon>Cactineae</taxon>
        <taxon>Cactaceae</taxon>
        <taxon>Cactoideae</taxon>
        <taxon>Echinocereeae</taxon>
        <taxon>Carnegiea</taxon>
    </lineage>
</organism>
<reference evidence="2" key="1">
    <citation type="submission" date="2022-04" db="EMBL/GenBank/DDBJ databases">
        <title>Carnegiea gigantea Genome sequencing and assembly v2.</title>
        <authorList>
            <person name="Copetti D."/>
            <person name="Sanderson M.J."/>
            <person name="Burquez A."/>
            <person name="Wojciechowski M.F."/>
        </authorList>
    </citation>
    <scope>NUCLEOTIDE SEQUENCE</scope>
    <source>
        <strain evidence="2">SGP5-SGP5p</strain>
        <tissue evidence="2">Aerial part</tissue>
    </source>
</reference>
<proteinExistence type="predicted"/>
<keyword evidence="3" id="KW-1185">Reference proteome</keyword>
<evidence type="ECO:0000256" key="1">
    <source>
        <dbReference type="SAM" id="MobiDB-lite"/>
    </source>
</evidence>
<comment type="caution">
    <text evidence="2">The sequence shown here is derived from an EMBL/GenBank/DDBJ whole genome shotgun (WGS) entry which is preliminary data.</text>
</comment>
<protein>
    <submittedName>
        <fullName evidence="2">Uncharacterized protein</fullName>
    </submittedName>
</protein>